<dbReference type="EMBL" id="BQNB010015067">
    <property type="protein sequence ID" value="GJT35639.1"/>
    <property type="molecule type" value="Genomic_DNA"/>
</dbReference>
<protein>
    <submittedName>
        <fullName evidence="2">Uncharacterized protein</fullName>
    </submittedName>
</protein>
<reference evidence="2" key="1">
    <citation type="journal article" date="2022" name="Int. J. Mol. Sci.">
        <title>Draft Genome of Tanacetum Coccineum: Genomic Comparison of Closely Related Tanacetum-Family Plants.</title>
        <authorList>
            <person name="Yamashiro T."/>
            <person name="Shiraishi A."/>
            <person name="Nakayama K."/>
            <person name="Satake H."/>
        </authorList>
    </citation>
    <scope>NUCLEOTIDE SEQUENCE</scope>
</reference>
<evidence type="ECO:0000313" key="3">
    <source>
        <dbReference type="Proteomes" id="UP001151760"/>
    </source>
</evidence>
<name>A0ABQ5DEY3_9ASTR</name>
<sequence length="573" mass="63025">MNIDQDRQILMVDDSVGNQFRENAVQNVGHLVGQNAYGNGDVVTAPAEGNGNGINVEVKTVKAIENRFGGNIATKKTQKNLLKQQYENFTASSTKVIEQAYERLQKLISQLEMHGEVIPQERDQSDVLEMFALKDMAHMHTIAYESEVKGTSSSTTNSHNVAFVSSSSTNSATRADNTTQGINTASTQGVADSSTTVKNLSDAMIYSFFASQLRKKIPEDTRRKAAWANKKDNVVWTVQGSPTRRDLPVEETTSNALVSQYNLSTLYYTGNFMPPKFDLVYPSLDDFVDVNKSVSESVVEKPTVETNEPKTSRKENGSPKFEDGPKVVLTSCYGNKGNAGKPQLLGFGDQKHKETDLILPIMKEMMEICVAFGVNSKDRKITRKGRKPALSFMRPFGCLVTILNTIDHLGKFDGKDDEGFFEVDLIGFFDIDALTNSMNYKPVVVGNQSNVAADLLCSQNSKDYLMLDSNTIRGGRKDRYEDPGNENAASGKNSKVPSTEEPRKDQRVNQELDASINSTHNINTASDGNSTNNVNAVISTVNDAVTEVNAVDPKISIKLPNDPNMPELKDIVI</sequence>
<evidence type="ECO:0000256" key="1">
    <source>
        <dbReference type="SAM" id="MobiDB-lite"/>
    </source>
</evidence>
<gene>
    <name evidence="2" type="ORF">Tco_0926058</name>
</gene>
<comment type="caution">
    <text evidence="2">The sequence shown here is derived from an EMBL/GenBank/DDBJ whole genome shotgun (WGS) entry which is preliminary data.</text>
</comment>
<accession>A0ABQ5DEY3</accession>
<dbReference type="Proteomes" id="UP001151760">
    <property type="component" value="Unassembled WGS sequence"/>
</dbReference>
<evidence type="ECO:0000313" key="2">
    <source>
        <dbReference type="EMBL" id="GJT35639.1"/>
    </source>
</evidence>
<reference evidence="2" key="2">
    <citation type="submission" date="2022-01" db="EMBL/GenBank/DDBJ databases">
        <authorList>
            <person name="Yamashiro T."/>
            <person name="Shiraishi A."/>
            <person name="Satake H."/>
            <person name="Nakayama K."/>
        </authorList>
    </citation>
    <scope>NUCLEOTIDE SEQUENCE</scope>
</reference>
<feature type="region of interest" description="Disordered" evidence="1">
    <location>
        <begin position="473"/>
        <end position="508"/>
    </location>
</feature>
<feature type="compositionally biased region" description="Basic and acidic residues" evidence="1">
    <location>
        <begin position="498"/>
        <end position="508"/>
    </location>
</feature>
<feature type="region of interest" description="Disordered" evidence="1">
    <location>
        <begin position="298"/>
        <end position="321"/>
    </location>
</feature>
<organism evidence="2 3">
    <name type="scientific">Tanacetum coccineum</name>
    <dbReference type="NCBI Taxonomy" id="301880"/>
    <lineage>
        <taxon>Eukaryota</taxon>
        <taxon>Viridiplantae</taxon>
        <taxon>Streptophyta</taxon>
        <taxon>Embryophyta</taxon>
        <taxon>Tracheophyta</taxon>
        <taxon>Spermatophyta</taxon>
        <taxon>Magnoliopsida</taxon>
        <taxon>eudicotyledons</taxon>
        <taxon>Gunneridae</taxon>
        <taxon>Pentapetalae</taxon>
        <taxon>asterids</taxon>
        <taxon>campanulids</taxon>
        <taxon>Asterales</taxon>
        <taxon>Asteraceae</taxon>
        <taxon>Asteroideae</taxon>
        <taxon>Anthemideae</taxon>
        <taxon>Anthemidinae</taxon>
        <taxon>Tanacetum</taxon>
    </lineage>
</organism>
<feature type="compositionally biased region" description="Polar residues" evidence="1">
    <location>
        <begin position="487"/>
        <end position="497"/>
    </location>
</feature>
<keyword evidence="3" id="KW-1185">Reference proteome</keyword>
<proteinExistence type="predicted"/>